<dbReference type="Gene3D" id="1.10.10.10">
    <property type="entry name" value="Winged helix-like DNA-binding domain superfamily/Winged helix DNA-binding domain"/>
    <property type="match status" value="1"/>
</dbReference>
<dbReference type="InterPro" id="IPR037171">
    <property type="entry name" value="NagB/RpiA_transferase-like"/>
</dbReference>
<keyword evidence="3" id="KW-0804">Transcription</keyword>
<dbReference type="EMBL" id="FOPP01000002">
    <property type="protein sequence ID" value="SFG81055.1"/>
    <property type="molecule type" value="Genomic_DNA"/>
</dbReference>
<dbReference type="AlphaFoldDB" id="A0A1I2UV67"/>
<evidence type="ECO:0000313" key="5">
    <source>
        <dbReference type="EMBL" id="SFG81055.1"/>
    </source>
</evidence>
<evidence type="ECO:0000256" key="1">
    <source>
        <dbReference type="ARBA" id="ARBA00023015"/>
    </source>
</evidence>
<dbReference type="Proteomes" id="UP000199666">
    <property type="component" value="Unassembled WGS sequence"/>
</dbReference>
<dbReference type="GO" id="GO:0003677">
    <property type="term" value="F:DNA binding"/>
    <property type="evidence" value="ECO:0007669"/>
    <property type="project" value="UniProtKB-KW"/>
</dbReference>
<keyword evidence="2" id="KW-0238">DNA-binding</keyword>
<dbReference type="Gene3D" id="3.40.50.1360">
    <property type="match status" value="1"/>
</dbReference>
<dbReference type="GO" id="GO:0003700">
    <property type="term" value="F:DNA-binding transcription factor activity"/>
    <property type="evidence" value="ECO:0007669"/>
    <property type="project" value="InterPro"/>
</dbReference>
<dbReference type="InterPro" id="IPR036390">
    <property type="entry name" value="WH_DNA-bd_sf"/>
</dbReference>
<dbReference type="PANTHER" id="PTHR30363:SF46">
    <property type="entry name" value="LYSR FAMILY TRANSCRIPTIONAL REGULATOR"/>
    <property type="match status" value="1"/>
</dbReference>
<dbReference type="SMART" id="SM00420">
    <property type="entry name" value="HTH_DEOR"/>
    <property type="match status" value="1"/>
</dbReference>
<protein>
    <submittedName>
        <fullName evidence="5">Transcriptional regulator, DeoR family</fullName>
    </submittedName>
</protein>
<dbReference type="InterPro" id="IPR014036">
    <property type="entry name" value="DeoR-like_C"/>
</dbReference>
<dbReference type="InterPro" id="IPR036388">
    <property type="entry name" value="WH-like_DNA-bd_sf"/>
</dbReference>
<name>A0A1I2UV67_9SPHI</name>
<organism evidence="5 6">
    <name type="scientific">Pedobacter insulae</name>
    <dbReference type="NCBI Taxonomy" id="414048"/>
    <lineage>
        <taxon>Bacteria</taxon>
        <taxon>Pseudomonadati</taxon>
        <taxon>Bacteroidota</taxon>
        <taxon>Sphingobacteriia</taxon>
        <taxon>Sphingobacteriales</taxon>
        <taxon>Sphingobacteriaceae</taxon>
        <taxon>Pedobacter</taxon>
    </lineage>
</organism>
<dbReference type="PROSITE" id="PS51000">
    <property type="entry name" value="HTH_DEOR_2"/>
    <property type="match status" value="1"/>
</dbReference>
<dbReference type="SMART" id="SM01134">
    <property type="entry name" value="DeoRC"/>
    <property type="match status" value="1"/>
</dbReference>
<evidence type="ECO:0000259" key="4">
    <source>
        <dbReference type="PROSITE" id="PS51000"/>
    </source>
</evidence>
<keyword evidence="6" id="KW-1185">Reference proteome</keyword>
<dbReference type="PANTHER" id="PTHR30363">
    <property type="entry name" value="HTH-TYPE TRANSCRIPTIONAL REGULATOR SRLR-RELATED"/>
    <property type="match status" value="1"/>
</dbReference>
<dbReference type="PROSITE" id="PS00894">
    <property type="entry name" value="HTH_DEOR_1"/>
    <property type="match status" value="1"/>
</dbReference>
<accession>A0A1I2UV67</accession>
<dbReference type="Pfam" id="PF08220">
    <property type="entry name" value="HTH_DeoR"/>
    <property type="match status" value="1"/>
</dbReference>
<evidence type="ECO:0000313" key="6">
    <source>
        <dbReference type="Proteomes" id="UP000199666"/>
    </source>
</evidence>
<dbReference type="SUPFAM" id="SSF100950">
    <property type="entry name" value="NagB/RpiA/CoA transferase-like"/>
    <property type="match status" value="1"/>
</dbReference>
<dbReference type="InterPro" id="IPR001034">
    <property type="entry name" value="DeoR_HTH"/>
</dbReference>
<evidence type="ECO:0000256" key="2">
    <source>
        <dbReference type="ARBA" id="ARBA00023125"/>
    </source>
</evidence>
<proteinExistence type="predicted"/>
<dbReference type="PRINTS" id="PR00037">
    <property type="entry name" value="HTHLACR"/>
</dbReference>
<gene>
    <name evidence="5" type="ORF">SAMN04489864_102370</name>
</gene>
<dbReference type="InterPro" id="IPR050313">
    <property type="entry name" value="Carb_Metab_HTH_regulators"/>
</dbReference>
<dbReference type="InterPro" id="IPR018356">
    <property type="entry name" value="Tscrpt_reg_HTH_DeoR_CS"/>
</dbReference>
<reference evidence="5 6" key="1">
    <citation type="submission" date="2016-10" db="EMBL/GenBank/DDBJ databases">
        <authorList>
            <person name="de Groot N.N."/>
        </authorList>
    </citation>
    <scope>NUCLEOTIDE SEQUENCE [LARGE SCALE GENOMIC DNA]</scope>
    <source>
        <strain evidence="5 6">DSM 18684</strain>
    </source>
</reference>
<dbReference type="SUPFAM" id="SSF46785">
    <property type="entry name" value="Winged helix' DNA-binding domain"/>
    <property type="match status" value="1"/>
</dbReference>
<dbReference type="Pfam" id="PF00455">
    <property type="entry name" value="DeoRC"/>
    <property type="match status" value="1"/>
</dbReference>
<keyword evidence="1" id="KW-0805">Transcription regulation</keyword>
<evidence type="ECO:0000256" key="3">
    <source>
        <dbReference type="ARBA" id="ARBA00023163"/>
    </source>
</evidence>
<sequence length="270" mass="29860">MYFRNQKLNPLSQATLMKNITDRHELILQRLKENGKVSIAELAELMNVTGVTIRKDLKILEDKNLLFRTKGGASVSNPYASERTINEKEFINSDQKKRIAKAAMALIGSSDSISIGSGTTVFELARCLFPANHLTVITPALKVGLELSNRPNVEVLQLGGLIRSNSSSVAGTYAERTLQELSCEIIFLGVDGIDFDFGFSITNIAEATLNQKMIETAQTVVIMADSTKFNKRGLGKICSFDQVQYVITDDKVSEKNIRQLEDRSVKVIVV</sequence>
<feature type="domain" description="HTH deoR-type" evidence="4">
    <location>
        <begin position="20"/>
        <end position="75"/>
    </location>
</feature>
<dbReference type="STRING" id="414048.SAMN04489864_102370"/>